<dbReference type="Proteomes" id="UP000015241">
    <property type="component" value="Unassembled WGS sequence"/>
</dbReference>
<dbReference type="AlphaFoldDB" id="S8FR62"/>
<dbReference type="InterPro" id="IPR013922">
    <property type="entry name" value="Cyclin_PHO80-like"/>
</dbReference>
<dbReference type="Gene3D" id="1.10.472.10">
    <property type="entry name" value="Cyclin-like"/>
    <property type="match status" value="1"/>
</dbReference>
<dbReference type="GO" id="GO:0000307">
    <property type="term" value="C:cyclin-dependent protein kinase holoenzyme complex"/>
    <property type="evidence" value="ECO:0007669"/>
    <property type="project" value="TreeGrafter"/>
</dbReference>
<dbReference type="GO" id="GO:0005634">
    <property type="term" value="C:nucleus"/>
    <property type="evidence" value="ECO:0007669"/>
    <property type="project" value="TreeGrafter"/>
</dbReference>
<proteinExistence type="predicted"/>
<dbReference type="CDD" id="cd20557">
    <property type="entry name" value="CYCLIN_ScPCL1-like"/>
    <property type="match status" value="1"/>
</dbReference>
<name>S8FR62_FOMSC</name>
<dbReference type="PANTHER" id="PTHR15615:SF108">
    <property type="entry name" value="PROTEIN CNPPD1"/>
    <property type="match status" value="1"/>
</dbReference>
<organism evidence="2 3">
    <name type="scientific">Fomitopsis schrenkii</name>
    <name type="common">Brown rot fungus</name>
    <dbReference type="NCBI Taxonomy" id="2126942"/>
    <lineage>
        <taxon>Eukaryota</taxon>
        <taxon>Fungi</taxon>
        <taxon>Dikarya</taxon>
        <taxon>Basidiomycota</taxon>
        <taxon>Agaricomycotina</taxon>
        <taxon>Agaricomycetes</taxon>
        <taxon>Polyporales</taxon>
        <taxon>Fomitopsis</taxon>
    </lineage>
</organism>
<evidence type="ECO:0008006" key="4">
    <source>
        <dbReference type="Google" id="ProtNLM"/>
    </source>
</evidence>
<feature type="compositionally biased region" description="Polar residues" evidence="1">
    <location>
        <begin position="24"/>
        <end position="35"/>
    </location>
</feature>
<reference evidence="2 3" key="1">
    <citation type="journal article" date="2012" name="Science">
        <title>The Paleozoic origin of enzymatic lignin decomposition reconstructed from 31 fungal genomes.</title>
        <authorList>
            <person name="Floudas D."/>
            <person name="Binder M."/>
            <person name="Riley R."/>
            <person name="Barry K."/>
            <person name="Blanchette R.A."/>
            <person name="Henrissat B."/>
            <person name="Martinez A.T."/>
            <person name="Otillar R."/>
            <person name="Spatafora J.W."/>
            <person name="Yadav J.S."/>
            <person name="Aerts A."/>
            <person name="Benoit I."/>
            <person name="Boyd A."/>
            <person name="Carlson A."/>
            <person name="Copeland A."/>
            <person name="Coutinho P.M."/>
            <person name="de Vries R.P."/>
            <person name="Ferreira P."/>
            <person name="Findley K."/>
            <person name="Foster B."/>
            <person name="Gaskell J."/>
            <person name="Glotzer D."/>
            <person name="Gorecki P."/>
            <person name="Heitman J."/>
            <person name="Hesse C."/>
            <person name="Hori C."/>
            <person name="Igarashi K."/>
            <person name="Jurgens J.A."/>
            <person name="Kallen N."/>
            <person name="Kersten P."/>
            <person name="Kohler A."/>
            <person name="Kuees U."/>
            <person name="Kumar T.K.A."/>
            <person name="Kuo A."/>
            <person name="LaButti K."/>
            <person name="Larrondo L.F."/>
            <person name="Lindquist E."/>
            <person name="Ling A."/>
            <person name="Lombard V."/>
            <person name="Lucas S."/>
            <person name="Lundell T."/>
            <person name="Martin R."/>
            <person name="McLaughlin D.J."/>
            <person name="Morgenstern I."/>
            <person name="Morin E."/>
            <person name="Murat C."/>
            <person name="Nagy L.G."/>
            <person name="Nolan M."/>
            <person name="Ohm R.A."/>
            <person name="Patyshakuliyeva A."/>
            <person name="Rokas A."/>
            <person name="Ruiz-Duenas F.J."/>
            <person name="Sabat G."/>
            <person name="Salamov A."/>
            <person name="Samejima M."/>
            <person name="Schmutz J."/>
            <person name="Slot J.C."/>
            <person name="St John F."/>
            <person name="Stenlid J."/>
            <person name="Sun H."/>
            <person name="Sun S."/>
            <person name="Syed K."/>
            <person name="Tsang A."/>
            <person name="Wiebenga A."/>
            <person name="Young D."/>
            <person name="Pisabarro A."/>
            <person name="Eastwood D.C."/>
            <person name="Martin F."/>
            <person name="Cullen D."/>
            <person name="Grigoriev I.V."/>
            <person name="Hibbett D.S."/>
        </authorList>
    </citation>
    <scope>NUCLEOTIDE SEQUENCE</scope>
    <source>
        <strain evidence="3">FP-58527</strain>
    </source>
</reference>
<dbReference type="GO" id="GO:0019901">
    <property type="term" value="F:protein kinase binding"/>
    <property type="evidence" value="ECO:0007669"/>
    <property type="project" value="InterPro"/>
</dbReference>
<dbReference type="EMBL" id="KE504129">
    <property type="protein sequence ID" value="EPT03706.1"/>
    <property type="molecule type" value="Genomic_DNA"/>
</dbReference>
<keyword evidence="3" id="KW-1185">Reference proteome</keyword>
<dbReference type="HOGENOM" id="CLU_362103_0_0_1"/>
<dbReference type="eggNOG" id="ENOG502SBB7">
    <property type="taxonomic scope" value="Eukaryota"/>
</dbReference>
<sequence>MPVPVPYYHKQPAHPVIKINQSAADSRSSGFQHLTHSLPLPPSGPPPSFATREEWISSLPSWRRNKPRRIWEEDFAYPNDSSRQGFEEGLTVADNAAVIKGALAQARIPPISTLLASAGHASRATEMYARSPQEDINMYSARVHGWHNDDVSHATEVSPATSAEYDILVDYPDTHYEDYETNTPGSYGAAGTAGMYASSEEYDRGAFSPVFEDMSPDGVPVADRASSPMGPNTPFADYVDSAFAAAPFVPTYRCSQPVGTSREVRFAYQDQCCGAQCQQCQAYGQQEQPVAPPAPEPVVTPTATAAYKKLAEPLSDWIATYVWKVCTTGMTLPAEYAQPMAFIKHYPSSPPGHLASATHSMLLSTLLQPSAIFLALWYIVRLPVFFGPVNLDSERHRKEIRFRNELLGEAHLSYDRDTIESYAPFRLILLGCMLANKWLDDHTFSNKTWHTISNVPIQSLNKLESLALDIFRYDLTVPTHTWTDWLSCIHEYHTALHSPACPQPISRPSSSPHTIVRKAIERLINVGVGRSCCEDAACTMPPEPVFVGLEDEKRAQPDAQNYDEDVLEIDLDEDGPLREEYLPRRRVSSASSSRRVQVAERMVEPERFLPPPAKWSPAADEPIMRDVRISKQYVAPQPMSHVPVAVPPPPPFHQVLQPQQFTWPYGGYGHEQEQMVSAAYAPPPVYARPSHVGYDFAYSAAQGHSRSQSLSYNQAVGEHTQGRHRAYSQTGYDQGYSDVRFSENRYAPPPPVLTRWSPGDVYPPLYDRAFEYPQRPLKV</sequence>
<evidence type="ECO:0000313" key="3">
    <source>
        <dbReference type="Proteomes" id="UP000015241"/>
    </source>
</evidence>
<dbReference type="PANTHER" id="PTHR15615">
    <property type="match status" value="1"/>
</dbReference>
<protein>
    <recommendedName>
        <fullName evidence="4">Cyclin N-terminal domain-containing protein</fullName>
    </recommendedName>
</protein>
<dbReference type="STRING" id="743788.S8FR62"/>
<accession>S8FR62</accession>
<dbReference type="Pfam" id="PF08613">
    <property type="entry name" value="Cyclin"/>
    <property type="match status" value="1"/>
</dbReference>
<evidence type="ECO:0000313" key="2">
    <source>
        <dbReference type="EMBL" id="EPT03706.1"/>
    </source>
</evidence>
<dbReference type="GO" id="GO:0016538">
    <property type="term" value="F:cyclin-dependent protein serine/threonine kinase regulator activity"/>
    <property type="evidence" value="ECO:0007669"/>
    <property type="project" value="TreeGrafter"/>
</dbReference>
<gene>
    <name evidence="2" type="ORF">FOMPIDRAFT_1028558</name>
</gene>
<dbReference type="InParanoid" id="S8FR62"/>
<feature type="region of interest" description="Disordered" evidence="1">
    <location>
        <begin position="24"/>
        <end position="47"/>
    </location>
</feature>
<evidence type="ECO:0000256" key="1">
    <source>
        <dbReference type="SAM" id="MobiDB-lite"/>
    </source>
</evidence>
<dbReference type="OrthoDB" id="286814at2759"/>